<proteinExistence type="predicted"/>
<dbReference type="InterPro" id="IPR036388">
    <property type="entry name" value="WH-like_DNA-bd_sf"/>
</dbReference>
<organism evidence="2">
    <name type="scientific">uncultured Arthrobacter sp</name>
    <dbReference type="NCBI Taxonomy" id="114050"/>
    <lineage>
        <taxon>Bacteria</taxon>
        <taxon>Bacillati</taxon>
        <taxon>Actinomycetota</taxon>
        <taxon>Actinomycetes</taxon>
        <taxon>Micrococcales</taxon>
        <taxon>Micrococcaceae</taxon>
        <taxon>Arthrobacter</taxon>
        <taxon>environmental samples</taxon>
    </lineage>
</organism>
<protein>
    <recommendedName>
        <fullName evidence="3">HTH marR-type domain-containing protein</fullName>
    </recommendedName>
</protein>
<dbReference type="CDD" id="cd00090">
    <property type="entry name" value="HTH_ARSR"/>
    <property type="match status" value="1"/>
</dbReference>
<name>A0A6J4IQD3_9MICC</name>
<evidence type="ECO:0000313" key="2">
    <source>
        <dbReference type="EMBL" id="CAA9256507.1"/>
    </source>
</evidence>
<evidence type="ECO:0000256" key="1">
    <source>
        <dbReference type="SAM" id="MobiDB-lite"/>
    </source>
</evidence>
<evidence type="ECO:0008006" key="3">
    <source>
        <dbReference type="Google" id="ProtNLM"/>
    </source>
</evidence>
<reference evidence="2" key="1">
    <citation type="submission" date="2020-02" db="EMBL/GenBank/DDBJ databases">
        <authorList>
            <person name="Meier V. D."/>
        </authorList>
    </citation>
    <scope>NUCLEOTIDE SEQUENCE</scope>
    <source>
        <strain evidence="2">AVDCRST_MAG83</strain>
    </source>
</reference>
<feature type="region of interest" description="Disordered" evidence="1">
    <location>
        <begin position="99"/>
        <end position="120"/>
    </location>
</feature>
<dbReference type="EMBL" id="CADCTE010000139">
    <property type="protein sequence ID" value="CAA9256507.1"/>
    <property type="molecule type" value="Genomic_DNA"/>
</dbReference>
<dbReference type="AlphaFoldDB" id="A0A6J4IQD3"/>
<dbReference type="InterPro" id="IPR011991">
    <property type="entry name" value="ArsR-like_HTH"/>
</dbReference>
<dbReference type="Gene3D" id="1.10.10.10">
    <property type="entry name" value="Winged helix-like DNA-binding domain superfamily/Winged helix DNA-binding domain"/>
    <property type="match status" value="1"/>
</dbReference>
<gene>
    <name evidence="2" type="ORF">AVDCRST_MAG83-2498</name>
</gene>
<accession>A0A6J4IQD3</accession>
<sequence>MRSARRGSPASHPWTFLTHHGHVLLAVAGDPDMRVADLAGLVEISPRAALSILKDLETAGYLRRIRVGRRTHYVIEPHRHFRHPAAAGHEVDELIHLFTGRTPAPGTPAGPSGPGAVRPH</sequence>
<dbReference type="InterPro" id="IPR036390">
    <property type="entry name" value="WH_DNA-bd_sf"/>
</dbReference>
<dbReference type="SUPFAM" id="SSF46785">
    <property type="entry name" value="Winged helix' DNA-binding domain"/>
    <property type="match status" value="1"/>
</dbReference>